<name>A0ABD5VMZ6_9EURY</name>
<reference evidence="1 2" key="1">
    <citation type="journal article" date="2019" name="Int. J. Syst. Evol. Microbiol.">
        <title>The Global Catalogue of Microorganisms (GCM) 10K type strain sequencing project: providing services to taxonomists for standard genome sequencing and annotation.</title>
        <authorList>
            <consortium name="The Broad Institute Genomics Platform"/>
            <consortium name="The Broad Institute Genome Sequencing Center for Infectious Disease"/>
            <person name="Wu L."/>
            <person name="Ma J."/>
        </authorList>
    </citation>
    <scope>NUCLEOTIDE SEQUENCE [LARGE SCALE GENOMIC DNA]</scope>
    <source>
        <strain evidence="1 2">GX26</strain>
    </source>
</reference>
<keyword evidence="1" id="KW-0378">Hydrolase</keyword>
<accession>A0ABD5VMZ6</accession>
<dbReference type="InterPro" id="IPR029058">
    <property type="entry name" value="AB_hydrolase_fold"/>
</dbReference>
<comment type="caution">
    <text evidence="1">The sequence shown here is derived from an EMBL/GenBank/DDBJ whole genome shotgun (WGS) entry which is preliminary data.</text>
</comment>
<proteinExistence type="predicted"/>
<dbReference type="Proteomes" id="UP001596395">
    <property type="component" value="Unassembled WGS sequence"/>
</dbReference>
<organism evidence="1 2">
    <name type="scientific">Halorubellus litoreus</name>
    <dbReference type="NCBI Taxonomy" id="755308"/>
    <lineage>
        <taxon>Archaea</taxon>
        <taxon>Methanobacteriati</taxon>
        <taxon>Methanobacteriota</taxon>
        <taxon>Stenosarchaea group</taxon>
        <taxon>Halobacteria</taxon>
        <taxon>Halobacteriales</taxon>
        <taxon>Halorubellaceae</taxon>
        <taxon>Halorubellus</taxon>
    </lineage>
</organism>
<dbReference type="EMBL" id="JBHSXN010000006">
    <property type="protein sequence ID" value="MFC6955406.1"/>
    <property type="molecule type" value="Genomic_DNA"/>
</dbReference>
<protein>
    <submittedName>
        <fullName evidence="1">Alpha/beta hydrolase</fullName>
    </submittedName>
</protein>
<dbReference type="SUPFAM" id="SSF53474">
    <property type="entry name" value="alpha/beta-Hydrolases"/>
    <property type="match status" value="1"/>
</dbReference>
<dbReference type="GO" id="GO:0016787">
    <property type="term" value="F:hydrolase activity"/>
    <property type="evidence" value="ECO:0007669"/>
    <property type="project" value="UniProtKB-KW"/>
</dbReference>
<dbReference type="AlphaFoldDB" id="A0ABD5VMZ6"/>
<evidence type="ECO:0000313" key="1">
    <source>
        <dbReference type="EMBL" id="MFC6955406.1"/>
    </source>
</evidence>
<dbReference type="RefSeq" id="WP_336352332.1">
    <property type="nucleotide sequence ID" value="NZ_JAZAQL010000006.1"/>
</dbReference>
<evidence type="ECO:0000313" key="2">
    <source>
        <dbReference type="Proteomes" id="UP001596395"/>
    </source>
</evidence>
<gene>
    <name evidence="1" type="ORF">ACFQGB_21290</name>
</gene>
<keyword evidence="2" id="KW-1185">Reference proteome</keyword>
<dbReference type="Gene3D" id="3.40.50.1820">
    <property type="entry name" value="alpha/beta hydrolase"/>
    <property type="match status" value="1"/>
</dbReference>
<sequence>MQVDTFGNGRDLVWVMGWGNVVDSRHERWLVDQLVDVGYRVHAIELPTTTPDFQRDCVAPVREYLDDLGADSESDEYAVLAHSMGGLALAHVDPDPKAVYLSPWWGMHDVPIVLEPLLALPIARPILPFSVPPEDLGGLATSEDATAPTRIAPKWIQTIRAAQRSLPALDADDHVFYAPDDEVVDPRAIEQHAPESQRTTYDGGHELFASANRDEYLPWLIDELPGPD</sequence>